<gene>
    <name evidence="2" type="ORF">AAL_02243</name>
</gene>
<accession>A0A168FAZ1</accession>
<feature type="region of interest" description="Disordered" evidence="1">
    <location>
        <begin position="180"/>
        <end position="203"/>
    </location>
</feature>
<evidence type="ECO:0000313" key="2">
    <source>
        <dbReference type="EMBL" id="KZZ99671.1"/>
    </source>
</evidence>
<organism evidence="2 3">
    <name type="scientific">Moelleriella libera RCEF 2490</name>
    <dbReference type="NCBI Taxonomy" id="1081109"/>
    <lineage>
        <taxon>Eukaryota</taxon>
        <taxon>Fungi</taxon>
        <taxon>Dikarya</taxon>
        <taxon>Ascomycota</taxon>
        <taxon>Pezizomycotina</taxon>
        <taxon>Sordariomycetes</taxon>
        <taxon>Hypocreomycetidae</taxon>
        <taxon>Hypocreales</taxon>
        <taxon>Clavicipitaceae</taxon>
        <taxon>Moelleriella</taxon>
    </lineage>
</organism>
<dbReference type="Proteomes" id="UP000078544">
    <property type="component" value="Unassembled WGS sequence"/>
</dbReference>
<feature type="compositionally biased region" description="Acidic residues" evidence="1">
    <location>
        <begin position="180"/>
        <end position="192"/>
    </location>
</feature>
<proteinExistence type="predicted"/>
<sequence>MTTTVTVDDFIDQIEVTINVLKNHTVIRTGKWRMPPSRSEQFRSIVFPDFPVHLTIWDYRTALLTCDRSLDIEINLTSCEASDFTYLHANLSVPASHPSSQSIRLDGSVNFDFENTAGLALGESIAGDVSLDQPKPPGPSDDPPGYFNTLVYGHRDAPEDVVNFLISCESDSDFEFEFELELEDEDEPDPNDEGAPWTGPSHH</sequence>
<keyword evidence="3" id="KW-1185">Reference proteome</keyword>
<comment type="caution">
    <text evidence="2">The sequence shown here is derived from an EMBL/GenBank/DDBJ whole genome shotgun (WGS) entry which is preliminary data.</text>
</comment>
<name>A0A168FAZ1_9HYPO</name>
<dbReference type="AlphaFoldDB" id="A0A168FAZ1"/>
<evidence type="ECO:0000256" key="1">
    <source>
        <dbReference type="SAM" id="MobiDB-lite"/>
    </source>
</evidence>
<protein>
    <submittedName>
        <fullName evidence="2">Uncharacterized protein</fullName>
    </submittedName>
</protein>
<dbReference type="EMBL" id="AZGY01000003">
    <property type="protein sequence ID" value="KZZ99671.1"/>
    <property type="molecule type" value="Genomic_DNA"/>
</dbReference>
<evidence type="ECO:0000313" key="3">
    <source>
        <dbReference type="Proteomes" id="UP000078544"/>
    </source>
</evidence>
<reference evidence="2 3" key="1">
    <citation type="journal article" date="2016" name="Genome Biol. Evol.">
        <title>Divergent and convergent evolution of fungal pathogenicity.</title>
        <authorList>
            <person name="Shang Y."/>
            <person name="Xiao G."/>
            <person name="Zheng P."/>
            <person name="Cen K."/>
            <person name="Zhan S."/>
            <person name="Wang C."/>
        </authorList>
    </citation>
    <scope>NUCLEOTIDE SEQUENCE [LARGE SCALE GENOMIC DNA]</scope>
    <source>
        <strain evidence="2 3">RCEF 2490</strain>
    </source>
</reference>